<keyword evidence="8" id="KW-1185">Reference proteome</keyword>
<evidence type="ECO:0000256" key="1">
    <source>
        <dbReference type="ARBA" id="ARBA00004613"/>
    </source>
</evidence>
<feature type="signal peptide" evidence="6">
    <location>
        <begin position="1"/>
        <end position="15"/>
    </location>
</feature>
<accession>A0A2T7PEP6</accession>
<evidence type="ECO:0000313" key="8">
    <source>
        <dbReference type="Proteomes" id="UP000245119"/>
    </source>
</evidence>
<dbReference type="GO" id="GO:0016671">
    <property type="term" value="F:oxidoreductase activity, acting on a sulfur group of donors, disulfide as acceptor"/>
    <property type="evidence" value="ECO:0007669"/>
    <property type="project" value="InterPro"/>
</dbReference>
<feature type="chain" id="PRO_5015774388" description="Gamma-interferon-inducible lysosomal thiol reductase" evidence="6">
    <location>
        <begin position="16"/>
        <end position="219"/>
    </location>
</feature>
<dbReference type="EMBL" id="PZQS01000004">
    <property type="protein sequence ID" value="PVD31884.1"/>
    <property type="molecule type" value="Genomic_DNA"/>
</dbReference>
<name>A0A2T7PEP6_POMCA</name>
<dbReference type="InterPro" id="IPR004911">
    <property type="entry name" value="Interferon-induced_GILT"/>
</dbReference>
<sequence length="219" mass="24406">MNTVLLLALISPAVASVCRFPPSLWCSSEEIAEQCKDFIEGQLYPTFQKVGNIMNLTLIPYGNAKEQKGPQGEYIFTCQHGELECIGNTIETCAIYELKNISIYFPFIHCMELSLRSYNPYEAASVCSNKTGVPVQNILNCANSSLGNTLEHQMALKTDALQPSHEYVPWVTLNGVHTEKINNKAVKNLLKLICETYKGPKPEPCKEELLPSSKRCFAP</sequence>
<comment type="similarity">
    <text evidence="2">Belongs to the GILT family.</text>
</comment>
<evidence type="ECO:0000256" key="5">
    <source>
        <dbReference type="ARBA" id="ARBA00023180"/>
    </source>
</evidence>
<evidence type="ECO:0000256" key="3">
    <source>
        <dbReference type="ARBA" id="ARBA00022525"/>
    </source>
</evidence>
<dbReference type="STRING" id="400727.A0A2T7PEP6"/>
<comment type="caution">
    <text evidence="7">The sequence shown here is derived from an EMBL/GenBank/DDBJ whole genome shotgun (WGS) entry which is preliminary data.</text>
</comment>
<protein>
    <recommendedName>
        <fullName evidence="9">Gamma-interferon-inducible lysosomal thiol reductase</fullName>
    </recommendedName>
</protein>
<dbReference type="OrthoDB" id="958254at2759"/>
<evidence type="ECO:0000256" key="6">
    <source>
        <dbReference type="SAM" id="SignalP"/>
    </source>
</evidence>
<dbReference type="PANTHER" id="PTHR13234:SF8">
    <property type="entry name" value="GAMMA-INTERFERON-INDUCIBLE LYSOSOMAL THIOL REDUCTASE"/>
    <property type="match status" value="1"/>
</dbReference>
<organism evidence="7 8">
    <name type="scientific">Pomacea canaliculata</name>
    <name type="common">Golden apple snail</name>
    <dbReference type="NCBI Taxonomy" id="400727"/>
    <lineage>
        <taxon>Eukaryota</taxon>
        <taxon>Metazoa</taxon>
        <taxon>Spiralia</taxon>
        <taxon>Lophotrochozoa</taxon>
        <taxon>Mollusca</taxon>
        <taxon>Gastropoda</taxon>
        <taxon>Caenogastropoda</taxon>
        <taxon>Architaenioglossa</taxon>
        <taxon>Ampullarioidea</taxon>
        <taxon>Ampullariidae</taxon>
        <taxon>Pomacea</taxon>
    </lineage>
</organism>
<reference evidence="7 8" key="1">
    <citation type="submission" date="2018-04" db="EMBL/GenBank/DDBJ databases">
        <title>The genome of golden apple snail Pomacea canaliculata provides insight into stress tolerance and invasive adaptation.</title>
        <authorList>
            <person name="Liu C."/>
            <person name="Liu B."/>
            <person name="Ren Y."/>
            <person name="Zhang Y."/>
            <person name="Wang H."/>
            <person name="Li S."/>
            <person name="Jiang F."/>
            <person name="Yin L."/>
            <person name="Zhang G."/>
            <person name="Qian W."/>
            <person name="Fan W."/>
        </authorList>
    </citation>
    <scope>NUCLEOTIDE SEQUENCE [LARGE SCALE GENOMIC DNA]</scope>
    <source>
        <strain evidence="7">SZHN2017</strain>
        <tissue evidence="7">Muscle</tissue>
    </source>
</reference>
<evidence type="ECO:0008006" key="9">
    <source>
        <dbReference type="Google" id="ProtNLM"/>
    </source>
</evidence>
<keyword evidence="5" id="KW-0325">Glycoprotein</keyword>
<gene>
    <name evidence="7" type="ORF">C0Q70_07308</name>
</gene>
<dbReference type="Proteomes" id="UP000245119">
    <property type="component" value="Linkage Group LG4"/>
</dbReference>
<evidence type="ECO:0000256" key="2">
    <source>
        <dbReference type="ARBA" id="ARBA00005679"/>
    </source>
</evidence>
<comment type="subcellular location">
    <subcellularLocation>
        <location evidence="1">Secreted</location>
    </subcellularLocation>
</comment>
<dbReference type="PANTHER" id="PTHR13234">
    <property type="entry name" value="GAMMA-INTERFERON INDUCIBLE LYSOSOMAL THIOL REDUCTASE GILT"/>
    <property type="match status" value="1"/>
</dbReference>
<dbReference type="GO" id="GO:0005576">
    <property type="term" value="C:extracellular region"/>
    <property type="evidence" value="ECO:0007669"/>
    <property type="project" value="UniProtKB-SubCell"/>
</dbReference>
<dbReference type="AlphaFoldDB" id="A0A2T7PEP6"/>
<keyword evidence="3" id="KW-0964">Secreted</keyword>
<dbReference type="Pfam" id="PF03227">
    <property type="entry name" value="GILT"/>
    <property type="match status" value="1"/>
</dbReference>
<evidence type="ECO:0000256" key="4">
    <source>
        <dbReference type="ARBA" id="ARBA00022729"/>
    </source>
</evidence>
<evidence type="ECO:0000313" key="7">
    <source>
        <dbReference type="EMBL" id="PVD31884.1"/>
    </source>
</evidence>
<proteinExistence type="inferred from homology"/>
<keyword evidence="4 6" id="KW-0732">Signal</keyword>